<dbReference type="EMBL" id="CP138333">
    <property type="protein sequence ID" value="WZX28511.2"/>
    <property type="molecule type" value="Genomic_DNA"/>
</dbReference>
<reference evidence="2" key="1">
    <citation type="submission" date="2023-10" db="EMBL/GenBank/DDBJ databases">
        <title>Genome analysis and identification of Salinococcus sp. Bachu38 nov., a PGPR from the rhizosphere of Tamarix.</title>
        <authorList>
            <person name="Liang Z."/>
            <person name="Zhang X."/>
            <person name="Jia J."/>
            <person name="Chen X."/>
            <person name="Wang Y."/>
            <person name="Wang Q."/>
            <person name="Wang R."/>
        </authorList>
    </citation>
    <scope>NUCLEOTIDE SEQUENCE [LARGE SCALE GENOMIC DNA]</scope>
    <source>
        <strain evidence="2">Bachu38</strain>
    </source>
</reference>
<name>A0ABZ3CHE8_9STAP</name>
<gene>
    <name evidence="1" type="ORF">RQP18_07365</name>
</gene>
<proteinExistence type="predicted"/>
<evidence type="ECO:0000313" key="2">
    <source>
        <dbReference type="Proteomes" id="UP001455384"/>
    </source>
</evidence>
<organism evidence="1 2">
    <name type="scientific">Salinicoccus bachuensis</name>
    <dbReference type="NCBI Taxonomy" id="3136731"/>
    <lineage>
        <taxon>Bacteria</taxon>
        <taxon>Bacillati</taxon>
        <taxon>Bacillota</taxon>
        <taxon>Bacilli</taxon>
        <taxon>Bacillales</taxon>
        <taxon>Staphylococcaceae</taxon>
        <taxon>Salinicoccus</taxon>
    </lineage>
</organism>
<accession>A0ABZ3CHE8</accession>
<protein>
    <submittedName>
        <fullName evidence="1">Uncharacterized protein</fullName>
    </submittedName>
</protein>
<sequence>MFRPGAGDTLFDRLKWMEEKITAWLSGRRFFHVDYQMGDELFILPSRAHYTLFVAIYAKLLWDNHDFPLKCSFHTADIPTPEGDLEQWSHEAVKKTWNALDTIKKSAVQDFISPDTANAF</sequence>
<keyword evidence="2" id="KW-1185">Reference proteome</keyword>
<evidence type="ECO:0000313" key="1">
    <source>
        <dbReference type="EMBL" id="WZX28511.2"/>
    </source>
</evidence>
<dbReference type="RefSeq" id="WP_373445996.1">
    <property type="nucleotide sequence ID" value="NZ_CP138333.2"/>
</dbReference>
<dbReference type="Proteomes" id="UP001455384">
    <property type="component" value="Chromosome"/>
</dbReference>